<feature type="compositionally biased region" description="Acidic residues" evidence="1">
    <location>
        <begin position="350"/>
        <end position="359"/>
    </location>
</feature>
<keyword evidence="4" id="KW-1185">Reference proteome</keyword>
<accession>A0A5C5X637</accession>
<proteinExistence type="predicted"/>
<dbReference type="Proteomes" id="UP000317243">
    <property type="component" value="Unassembled WGS sequence"/>
</dbReference>
<feature type="region of interest" description="Disordered" evidence="1">
    <location>
        <begin position="325"/>
        <end position="359"/>
    </location>
</feature>
<evidence type="ECO:0000313" key="3">
    <source>
        <dbReference type="EMBL" id="TWT58486.1"/>
    </source>
</evidence>
<dbReference type="RefSeq" id="WP_146508912.1">
    <property type="nucleotide sequence ID" value="NZ_SIHI01000001.1"/>
</dbReference>
<evidence type="ECO:0000256" key="2">
    <source>
        <dbReference type="SAM" id="SignalP"/>
    </source>
</evidence>
<feature type="signal peptide" evidence="2">
    <location>
        <begin position="1"/>
        <end position="23"/>
    </location>
</feature>
<evidence type="ECO:0008006" key="5">
    <source>
        <dbReference type="Google" id="ProtNLM"/>
    </source>
</evidence>
<name>A0A5C5X637_9PLAN</name>
<dbReference type="OrthoDB" id="247472at2"/>
<protein>
    <recommendedName>
        <fullName evidence="5">Caspase domain protein</fullName>
    </recommendedName>
</protein>
<evidence type="ECO:0000256" key="1">
    <source>
        <dbReference type="SAM" id="MobiDB-lite"/>
    </source>
</evidence>
<dbReference type="AlphaFoldDB" id="A0A5C5X637"/>
<dbReference type="EMBL" id="SIHI01000001">
    <property type="protein sequence ID" value="TWT58486.1"/>
    <property type="molecule type" value="Genomic_DNA"/>
</dbReference>
<comment type="caution">
    <text evidence="3">The sequence shown here is derived from an EMBL/GenBank/DDBJ whole genome shotgun (WGS) entry which is preliminary data.</text>
</comment>
<reference evidence="3 4" key="1">
    <citation type="submission" date="2019-02" db="EMBL/GenBank/DDBJ databases">
        <title>Deep-cultivation of Planctomycetes and their phenomic and genomic characterization uncovers novel biology.</title>
        <authorList>
            <person name="Wiegand S."/>
            <person name="Jogler M."/>
            <person name="Boedeker C."/>
            <person name="Pinto D."/>
            <person name="Vollmers J."/>
            <person name="Rivas-Marin E."/>
            <person name="Kohn T."/>
            <person name="Peeters S.H."/>
            <person name="Heuer A."/>
            <person name="Rast P."/>
            <person name="Oberbeckmann S."/>
            <person name="Bunk B."/>
            <person name="Jeske O."/>
            <person name="Meyerdierks A."/>
            <person name="Storesund J.E."/>
            <person name="Kallscheuer N."/>
            <person name="Luecker S."/>
            <person name="Lage O.M."/>
            <person name="Pohl T."/>
            <person name="Merkel B.J."/>
            <person name="Hornburger P."/>
            <person name="Mueller R.-W."/>
            <person name="Bruemmer F."/>
            <person name="Labrenz M."/>
            <person name="Spormann A.M."/>
            <person name="Op Den Camp H."/>
            <person name="Overmann J."/>
            <person name="Amann R."/>
            <person name="Jetten M.S.M."/>
            <person name="Mascher T."/>
            <person name="Medema M.H."/>
            <person name="Devos D.P."/>
            <person name="Kaster A.-K."/>
            <person name="Ovreas L."/>
            <person name="Rohde M."/>
            <person name="Galperin M.Y."/>
            <person name="Jogler C."/>
        </authorList>
    </citation>
    <scope>NUCLEOTIDE SEQUENCE [LARGE SCALE GENOMIC DNA]</scope>
    <source>
        <strain evidence="3 4">KOR42</strain>
    </source>
</reference>
<feature type="chain" id="PRO_5022965255" description="Caspase domain protein" evidence="2">
    <location>
        <begin position="24"/>
        <end position="359"/>
    </location>
</feature>
<gene>
    <name evidence="3" type="ORF">KOR42_18610</name>
</gene>
<keyword evidence="2" id="KW-0732">Signal</keyword>
<evidence type="ECO:0000313" key="4">
    <source>
        <dbReference type="Proteomes" id="UP000317243"/>
    </source>
</evidence>
<organism evidence="3 4">
    <name type="scientific">Thalassoglobus neptunius</name>
    <dbReference type="NCBI Taxonomy" id="1938619"/>
    <lineage>
        <taxon>Bacteria</taxon>
        <taxon>Pseudomonadati</taxon>
        <taxon>Planctomycetota</taxon>
        <taxon>Planctomycetia</taxon>
        <taxon>Planctomycetales</taxon>
        <taxon>Planctomycetaceae</taxon>
        <taxon>Thalassoglobus</taxon>
    </lineage>
</organism>
<sequence length="359" mass="39789" precursor="true">MIKQRFLLSWVLACLLIVNSAPADEDVEPAGRGDLLIVVGEAGTSEYGEQFESWANRWEEAAAIGQFQIHTLSDSKQPREEFAKTLKELSKGSDTPLWIVWLGHGTFDGRTAKFNLPGPDITASEVQELLKDCSRLVVSIHCTAASAPFLDALSGENRIIVTATRSGDQVSFSHFGEFLSAAISDLNADLDKDQQVSLLEAFLIASRRVEEFYEADGRIPTENALIDDNGDGIGTRAAAFQGFRVKSKPQNSEQELDGLRAHQQHLIANERDRLLSPEQLARRNEIEVEIESLRSVKETLSEDEYYDRLEALFLQLGELLLPQHFESVEAETEEQREANDDPSSDSPASPEEDSPSVAD</sequence>